<dbReference type="InterPro" id="IPR001261">
    <property type="entry name" value="ArgE/DapE_CS"/>
</dbReference>
<reference evidence="7" key="2">
    <citation type="submission" date="2020-09" db="EMBL/GenBank/DDBJ databases">
        <authorList>
            <person name="Sun Q."/>
            <person name="Kim S."/>
        </authorList>
    </citation>
    <scope>NUCLEOTIDE SEQUENCE</scope>
    <source>
        <strain evidence="7">KCTC 42650</strain>
    </source>
</reference>
<dbReference type="PANTHER" id="PTHR43808:SF10">
    <property type="entry name" value="BLL3749 PROTEIN"/>
    <property type="match status" value="1"/>
</dbReference>
<evidence type="ECO:0000313" key="8">
    <source>
        <dbReference type="Proteomes" id="UP000626220"/>
    </source>
</evidence>
<evidence type="ECO:0000313" key="7">
    <source>
        <dbReference type="EMBL" id="GHF55749.1"/>
    </source>
</evidence>
<dbReference type="InterPro" id="IPR002933">
    <property type="entry name" value="Peptidase_M20"/>
</dbReference>
<sequence length="408" mass="42753">MASLLLAVSPALALAERNQALADASERAAAEALETVKVLAAIESGSGDAEGLAKMAETLDARLRTLGFEVRREASAFDVKADTLVATQTGPGTKRIMLMAHMDTVFPPGTLATMPLRQDGQRLYGPGVVDAKGGIAVILHGLAALHEVGWNDYASLTVLFNPDEETGSAGSGPLISSLASGMDAVLSFEIGGSMARGFGWVLAGTASYAQVTMEVKGLAAHAGADPDKGRNAVLELAYQLLQTADVANAVPGAQLNWTNVKADQAFNQIPDRAVAIGDARITEEGAEALLLKALQDRVAEGRRIPDTETTVSLEILRPGFRANARSTAAAGLVSKVRSEVSPKQIYYVPMAKGATDAGYAAVSDEVIVLEGLGPWGADIHGAGEYLDIDSLMPTIYQFGRMMMELGRM</sequence>
<name>A0A8J3GZ61_9RHOB</name>
<dbReference type="RefSeq" id="WP_189680820.1">
    <property type="nucleotide sequence ID" value="NZ_BNCJ01000008.1"/>
</dbReference>
<organism evidence="7 8">
    <name type="scientific">Seohaeicola zhoushanensis</name>
    <dbReference type="NCBI Taxonomy" id="1569283"/>
    <lineage>
        <taxon>Bacteria</taxon>
        <taxon>Pseudomonadati</taxon>
        <taxon>Pseudomonadota</taxon>
        <taxon>Alphaproteobacteria</taxon>
        <taxon>Rhodobacterales</taxon>
        <taxon>Roseobacteraceae</taxon>
        <taxon>Seohaeicola</taxon>
    </lineage>
</organism>
<keyword evidence="7" id="KW-0645">Protease</keyword>
<dbReference type="SUPFAM" id="SSF53187">
    <property type="entry name" value="Zn-dependent exopeptidases"/>
    <property type="match status" value="1"/>
</dbReference>
<proteinExistence type="predicted"/>
<evidence type="ECO:0000256" key="1">
    <source>
        <dbReference type="ARBA" id="ARBA00001947"/>
    </source>
</evidence>
<dbReference type="InterPro" id="IPR050072">
    <property type="entry name" value="Peptidase_M20A"/>
</dbReference>
<evidence type="ECO:0000256" key="4">
    <source>
        <dbReference type="ARBA" id="ARBA00022833"/>
    </source>
</evidence>
<keyword evidence="3" id="KW-0378">Hydrolase</keyword>
<keyword evidence="2" id="KW-0479">Metal-binding</keyword>
<keyword evidence="8" id="KW-1185">Reference proteome</keyword>
<evidence type="ECO:0000256" key="2">
    <source>
        <dbReference type="ARBA" id="ARBA00022723"/>
    </source>
</evidence>
<evidence type="ECO:0000259" key="6">
    <source>
        <dbReference type="Pfam" id="PF07687"/>
    </source>
</evidence>
<comment type="caution">
    <text evidence="7">The sequence shown here is derived from an EMBL/GenBank/DDBJ whole genome shotgun (WGS) entry which is preliminary data.</text>
</comment>
<feature type="active site" description="Proton acceptor" evidence="5">
    <location>
        <position position="164"/>
    </location>
</feature>
<keyword evidence="4" id="KW-0862">Zinc</keyword>
<dbReference type="AlphaFoldDB" id="A0A8J3GZ61"/>
<dbReference type="Proteomes" id="UP000626220">
    <property type="component" value="Unassembled WGS sequence"/>
</dbReference>
<dbReference type="PANTHER" id="PTHR43808">
    <property type="entry name" value="ACETYLORNITHINE DEACETYLASE"/>
    <property type="match status" value="1"/>
</dbReference>
<dbReference type="InterPro" id="IPR011650">
    <property type="entry name" value="Peptidase_M20_dimer"/>
</dbReference>
<dbReference type="EMBL" id="BNCJ01000008">
    <property type="protein sequence ID" value="GHF55749.1"/>
    <property type="molecule type" value="Genomic_DNA"/>
</dbReference>
<dbReference type="Pfam" id="PF07687">
    <property type="entry name" value="M20_dimer"/>
    <property type="match status" value="1"/>
</dbReference>
<keyword evidence="7" id="KW-0121">Carboxypeptidase</keyword>
<dbReference type="Gene3D" id="3.40.630.10">
    <property type="entry name" value="Zn peptidases"/>
    <property type="match status" value="1"/>
</dbReference>
<dbReference type="PIRSF" id="PIRSF037238">
    <property type="entry name" value="Carboxypeptidase_G2"/>
    <property type="match status" value="1"/>
</dbReference>
<gene>
    <name evidence="7" type="primary">cpg2</name>
    <name evidence="7" type="ORF">GCM10017056_29080</name>
</gene>
<evidence type="ECO:0000256" key="3">
    <source>
        <dbReference type="ARBA" id="ARBA00022801"/>
    </source>
</evidence>
<protein>
    <submittedName>
        <fullName evidence="7">Glutamate carboxypeptidase</fullName>
    </submittedName>
</protein>
<dbReference type="Gene3D" id="3.30.70.360">
    <property type="match status" value="1"/>
</dbReference>
<reference evidence="7" key="1">
    <citation type="journal article" date="2014" name="Int. J. Syst. Evol. Microbiol.">
        <title>Complete genome sequence of Corynebacterium casei LMG S-19264T (=DSM 44701T), isolated from a smear-ripened cheese.</title>
        <authorList>
            <consortium name="US DOE Joint Genome Institute (JGI-PGF)"/>
            <person name="Walter F."/>
            <person name="Albersmeier A."/>
            <person name="Kalinowski J."/>
            <person name="Ruckert C."/>
        </authorList>
    </citation>
    <scope>NUCLEOTIDE SEQUENCE</scope>
    <source>
        <strain evidence="7">KCTC 42650</strain>
    </source>
</reference>
<dbReference type="PROSITE" id="PS00758">
    <property type="entry name" value="ARGE_DAPE_CPG2_1"/>
    <property type="match status" value="1"/>
</dbReference>
<accession>A0A8J3GZ61</accession>
<dbReference type="SUPFAM" id="SSF55031">
    <property type="entry name" value="Bacterial exopeptidase dimerisation domain"/>
    <property type="match status" value="1"/>
</dbReference>
<dbReference type="InterPro" id="IPR036264">
    <property type="entry name" value="Bact_exopeptidase_dim_dom"/>
</dbReference>
<dbReference type="InterPro" id="IPR017150">
    <property type="entry name" value="Pept_M20_glutamate_carboxypep"/>
</dbReference>
<evidence type="ECO:0000256" key="5">
    <source>
        <dbReference type="PIRSR" id="PIRSR037238-1"/>
    </source>
</evidence>
<dbReference type="GO" id="GO:0004180">
    <property type="term" value="F:carboxypeptidase activity"/>
    <property type="evidence" value="ECO:0007669"/>
    <property type="project" value="UniProtKB-KW"/>
</dbReference>
<dbReference type="NCBIfam" id="NF004788">
    <property type="entry name" value="PRK06133.1"/>
    <property type="match status" value="1"/>
</dbReference>
<feature type="domain" description="Peptidase M20 dimerisation" evidence="6">
    <location>
        <begin position="207"/>
        <end position="300"/>
    </location>
</feature>
<dbReference type="GO" id="GO:0046872">
    <property type="term" value="F:metal ion binding"/>
    <property type="evidence" value="ECO:0007669"/>
    <property type="project" value="UniProtKB-KW"/>
</dbReference>
<comment type="cofactor">
    <cofactor evidence="1">
        <name>Zn(2+)</name>
        <dbReference type="ChEBI" id="CHEBI:29105"/>
    </cofactor>
</comment>
<feature type="active site" evidence="5">
    <location>
        <position position="103"/>
    </location>
</feature>
<dbReference type="Pfam" id="PF01546">
    <property type="entry name" value="Peptidase_M20"/>
    <property type="match status" value="1"/>
</dbReference>